<keyword evidence="3" id="KW-1185">Reference proteome</keyword>
<comment type="caution">
    <text evidence="2">The sequence shown here is derived from an EMBL/GenBank/DDBJ whole genome shotgun (WGS) entry which is preliminary data.</text>
</comment>
<dbReference type="Proteomes" id="UP001372338">
    <property type="component" value="Unassembled WGS sequence"/>
</dbReference>
<feature type="region of interest" description="Disordered" evidence="1">
    <location>
        <begin position="1"/>
        <end position="121"/>
    </location>
</feature>
<feature type="compositionally biased region" description="Low complexity" evidence="1">
    <location>
        <begin position="1"/>
        <end position="19"/>
    </location>
</feature>
<dbReference type="AlphaFoldDB" id="A0AAN9ICU5"/>
<protein>
    <submittedName>
        <fullName evidence="2">Uncharacterized protein</fullName>
    </submittedName>
</protein>
<sequence length="121" mass="13211">MDSVTNPSTFPSPTPNINSESLPPNPHPSQAPTASDNNHPQIPNPLLSDNTFTSGTTDKDQFGDEEETTNKRCHRKSRWDPQPDSNETNGSDSGTVPKKRKSRWAEEPSPAGIQRAISICS</sequence>
<reference evidence="2 3" key="1">
    <citation type="submission" date="2024-01" db="EMBL/GenBank/DDBJ databases">
        <title>The genomes of 5 underutilized Papilionoideae crops provide insights into root nodulation and disease resistanc.</title>
        <authorList>
            <person name="Yuan L."/>
        </authorList>
    </citation>
    <scope>NUCLEOTIDE SEQUENCE [LARGE SCALE GENOMIC DNA]</scope>
    <source>
        <strain evidence="2">ZHUSHIDOU_FW_LH</strain>
        <tissue evidence="2">Leaf</tissue>
    </source>
</reference>
<feature type="compositionally biased region" description="Polar residues" evidence="1">
    <location>
        <begin position="83"/>
        <end position="94"/>
    </location>
</feature>
<organism evidence="2 3">
    <name type="scientific">Crotalaria pallida</name>
    <name type="common">Smooth rattlebox</name>
    <name type="synonym">Crotalaria striata</name>
    <dbReference type="NCBI Taxonomy" id="3830"/>
    <lineage>
        <taxon>Eukaryota</taxon>
        <taxon>Viridiplantae</taxon>
        <taxon>Streptophyta</taxon>
        <taxon>Embryophyta</taxon>
        <taxon>Tracheophyta</taxon>
        <taxon>Spermatophyta</taxon>
        <taxon>Magnoliopsida</taxon>
        <taxon>eudicotyledons</taxon>
        <taxon>Gunneridae</taxon>
        <taxon>Pentapetalae</taxon>
        <taxon>rosids</taxon>
        <taxon>fabids</taxon>
        <taxon>Fabales</taxon>
        <taxon>Fabaceae</taxon>
        <taxon>Papilionoideae</taxon>
        <taxon>50 kb inversion clade</taxon>
        <taxon>genistoids sensu lato</taxon>
        <taxon>core genistoids</taxon>
        <taxon>Crotalarieae</taxon>
        <taxon>Crotalaria</taxon>
    </lineage>
</organism>
<accession>A0AAN9ICU5</accession>
<evidence type="ECO:0000256" key="1">
    <source>
        <dbReference type="SAM" id="MobiDB-lite"/>
    </source>
</evidence>
<evidence type="ECO:0000313" key="2">
    <source>
        <dbReference type="EMBL" id="KAK7273489.1"/>
    </source>
</evidence>
<proteinExistence type="predicted"/>
<evidence type="ECO:0000313" key="3">
    <source>
        <dbReference type="Proteomes" id="UP001372338"/>
    </source>
</evidence>
<name>A0AAN9ICU5_CROPI</name>
<dbReference type="EMBL" id="JAYWIO010000003">
    <property type="protein sequence ID" value="KAK7273489.1"/>
    <property type="molecule type" value="Genomic_DNA"/>
</dbReference>
<gene>
    <name evidence="2" type="ORF">RIF29_14540</name>
</gene>
<feature type="compositionally biased region" description="Polar residues" evidence="1">
    <location>
        <begin position="30"/>
        <end position="56"/>
    </location>
</feature>